<dbReference type="GeneID" id="48308849"/>
<feature type="signal peptide" evidence="1">
    <location>
        <begin position="1"/>
        <end position="26"/>
    </location>
</feature>
<accession>A0A1B2DZN5</accession>
<protein>
    <submittedName>
        <fullName evidence="2">Uncharacterized protein</fullName>
    </submittedName>
</protein>
<sequence length="258" mass="28928">MRKLKKLIAAVVSMSLLLSVPISVSANSTESVESQLTYDVKTPEDYITFLKQTQVKYSFSNSVDSTDINEYIDKFLSLPEDKQQKFVDYLNDPEFLKTTFSAINEQTEGSQSFYNGDLVVRSSMVEVSPASSNISPMAIGDTKDYSYYHESITQLMGLDFVKTRVELKVRTTEVKTNASQITEIVHARGVLVQNYVPLAHIAKKEYPVDIASDKSSAKFTTDWSWNFIWDKLGLQVGTKRQWVQITKAGTATGGISNL</sequence>
<gene>
    <name evidence="2" type="ORF">BBD41_11410</name>
</gene>
<organism evidence="2">
    <name type="scientific">Paenibacillus ihbetae</name>
    <dbReference type="NCBI Taxonomy" id="1870820"/>
    <lineage>
        <taxon>Bacteria</taxon>
        <taxon>Bacillati</taxon>
        <taxon>Bacillota</taxon>
        <taxon>Bacilli</taxon>
        <taxon>Bacillales</taxon>
        <taxon>Paenibacillaceae</taxon>
        <taxon>Paenibacillus</taxon>
    </lineage>
</organism>
<reference evidence="2" key="1">
    <citation type="submission" date="2016-08" db="EMBL/GenBank/DDBJ databases">
        <title>Complete Genome Seqeunce of Paenibacillus sp. nov. IHBB 9852 from high altitute lake of Indian trans-Himalayas.</title>
        <authorList>
            <person name="Kiran S."/>
            <person name="Swarnkar M.K."/>
            <person name="Rana A."/>
            <person name="Tewari R."/>
            <person name="Gulati A."/>
        </authorList>
    </citation>
    <scope>NUCLEOTIDE SEQUENCE [LARGE SCALE GENOMIC DNA]</scope>
    <source>
        <strain evidence="2">IHBB 9852</strain>
    </source>
</reference>
<dbReference type="RefSeq" id="WP_099477674.1">
    <property type="nucleotide sequence ID" value="NZ_CP016809.1"/>
</dbReference>
<dbReference type="EMBL" id="CP016809">
    <property type="protein sequence ID" value="ANY73149.1"/>
    <property type="molecule type" value="Genomic_DNA"/>
</dbReference>
<feature type="chain" id="PRO_5008535590" evidence="1">
    <location>
        <begin position="27"/>
        <end position="258"/>
    </location>
</feature>
<evidence type="ECO:0000256" key="1">
    <source>
        <dbReference type="SAM" id="SignalP"/>
    </source>
</evidence>
<keyword evidence="1" id="KW-0732">Signal</keyword>
<dbReference type="KEGG" id="pib:BBD41_11410"/>
<evidence type="ECO:0000313" key="2">
    <source>
        <dbReference type="EMBL" id="ANY73149.1"/>
    </source>
</evidence>
<proteinExistence type="predicted"/>
<name>A0A1B2DZN5_9BACL</name>
<dbReference type="AlphaFoldDB" id="A0A1B2DZN5"/>